<reference evidence="1" key="1">
    <citation type="submission" date="2021-11" db="EMBL/GenBank/DDBJ databases">
        <title>Legionella maioricencis sp. nov., a new species isolated from hot water samples in Mallorca.</title>
        <authorList>
            <person name="Crespi S."/>
            <person name="Drasar V."/>
            <person name="Salva-Serra F."/>
            <person name="Jaen-Luchoro D."/>
            <person name="Pineiro-Iglesias B."/>
            <person name="Aliaga F."/>
            <person name="Fernandez-Juarez V."/>
            <person name="Coll G."/>
            <person name="Moore E.R.B."/>
            <person name="Bennasar-Figueras A."/>
        </authorList>
    </citation>
    <scope>NUCLEOTIDE SEQUENCE</scope>
    <source>
        <strain evidence="1">HCPI-6</strain>
    </source>
</reference>
<accession>A0A9X2IBL8</accession>
<evidence type="ECO:0000313" key="2">
    <source>
        <dbReference type="Proteomes" id="UP001139721"/>
    </source>
</evidence>
<protein>
    <submittedName>
        <fullName evidence="1">Uncharacterized protein</fullName>
    </submittedName>
</protein>
<gene>
    <name evidence="1" type="ORF">LOX96_09695</name>
</gene>
<dbReference type="Proteomes" id="UP001139721">
    <property type="component" value="Unassembled WGS sequence"/>
</dbReference>
<comment type="caution">
    <text evidence="1">The sequence shown here is derived from an EMBL/GenBank/DDBJ whole genome shotgun (WGS) entry which is preliminary data.</text>
</comment>
<sequence length="197" mass="22083">MIISFFDSALNRKGIGSLKSENGHSLIINFPNFEFDQSDKLTLVSLNADGSFQNLIAPQMLAAKLLQSGLPASIKEIEIIVSDIDKDNPLLDYAMRLGKAFFNKNREITIKAVMSMEGETLIVPPDKESGDWRVYLINRSSDAEGKCFDFYCSQPKTLLFEGKIQDFLQEDCVITPKEISSSSQQAEISQNPFYQPQ</sequence>
<dbReference type="RefSeq" id="WP_250421699.1">
    <property type="nucleotide sequence ID" value="NZ_JAJKBJ010000010.1"/>
</dbReference>
<dbReference type="EMBL" id="JAJKBJ010000010">
    <property type="protein sequence ID" value="MCL9684366.1"/>
    <property type="molecule type" value="Genomic_DNA"/>
</dbReference>
<organism evidence="1 2">
    <name type="scientific">Legionella maioricensis</name>
    <dbReference type="NCBI Taxonomy" id="2896528"/>
    <lineage>
        <taxon>Bacteria</taxon>
        <taxon>Pseudomonadati</taxon>
        <taxon>Pseudomonadota</taxon>
        <taxon>Gammaproteobacteria</taxon>
        <taxon>Legionellales</taxon>
        <taxon>Legionellaceae</taxon>
        <taxon>Legionella</taxon>
    </lineage>
</organism>
<evidence type="ECO:0000313" key="1">
    <source>
        <dbReference type="EMBL" id="MCL9684366.1"/>
    </source>
</evidence>
<dbReference type="AlphaFoldDB" id="A0A9X2IBL8"/>
<name>A0A9X2IBL8_9GAMM</name>
<proteinExistence type="predicted"/>
<keyword evidence="2" id="KW-1185">Reference proteome</keyword>